<sequence>MPFAPETANTALSGFPYFSPGHDLSVTSHPLPATRRSRAVTKVAATAAAATLALGLAAAPAAAEGATGEYVGNAEQGYKVHTTDGTVGTTLFNLKLDDGTVLRTYCIDFETNIRGGAKYQEDAWDNYPGKGDFAEPAKVHWVLQNGYPQVDTSTLREKTGYDNINRKTALSGTQAAIWHFSNGIELDGEDRRGVTEVYDYLVENAVEEPQSQEPDTSLSITPASAEGKAGETIGEFLLETSADSVPVKLSGPEGAKLVDLGSGDEIAGEVANGTKFGVQIPKGTAAGEAGVSASISTKLHMGRLFKGVDDDKPTQTLIAAESQEISTDAGAKVSWTEASEPTPSPTPSDTPSETPSESPSPSPSETPDTKPTPSESPEAPAEDEDDEGGLPVTGAALGGLVAAAVAALGAGAAVMYLSRKRRSSSSIS</sequence>
<dbReference type="Gene3D" id="1.10.150.480">
    <property type="match status" value="1"/>
</dbReference>
<feature type="domain" description="Thioester" evidence="3">
    <location>
        <begin position="103"/>
        <end position="205"/>
    </location>
</feature>
<evidence type="ECO:0000313" key="5">
    <source>
        <dbReference type="Proteomes" id="UP001499993"/>
    </source>
</evidence>
<evidence type="ECO:0000313" key="4">
    <source>
        <dbReference type="EMBL" id="GAA4937554.1"/>
    </source>
</evidence>
<proteinExistence type="predicted"/>
<feature type="compositionally biased region" description="Low complexity" evidence="1">
    <location>
        <begin position="365"/>
        <end position="379"/>
    </location>
</feature>
<dbReference type="EMBL" id="BAABIK010000008">
    <property type="protein sequence ID" value="GAA4937554.1"/>
    <property type="molecule type" value="Genomic_DNA"/>
</dbReference>
<feature type="transmembrane region" description="Helical" evidence="2">
    <location>
        <begin position="395"/>
        <end position="417"/>
    </location>
</feature>
<dbReference type="Pfam" id="PF08341">
    <property type="entry name" value="TED"/>
    <property type="match status" value="1"/>
</dbReference>
<evidence type="ECO:0000259" key="3">
    <source>
        <dbReference type="Pfam" id="PF08341"/>
    </source>
</evidence>
<protein>
    <recommendedName>
        <fullName evidence="3">Thioester domain-containing protein</fullName>
    </recommendedName>
</protein>
<gene>
    <name evidence="4" type="ORF">GCM10023224_18310</name>
</gene>
<keyword evidence="5" id="KW-1185">Reference proteome</keyword>
<evidence type="ECO:0000256" key="1">
    <source>
        <dbReference type="SAM" id="MobiDB-lite"/>
    </source>
</evidence>
<dbReference type="NCBIfam" id="TIGR03934">
    <property type="entry name" value="TQXA_dom"/>
    <property type="match status" value="1"/>
</dbReference>
<dbReference type="Proteomes" id="UP001499993">
    <property type="component" value="Unassembled WGS sequence"/>
</dbReference>
<reference evidence="5" key="1">
    <citation type="journal article" date="2019" name="Int. J. Syst. Evol. Microbiol.">
        <title>The Global Catalogue of Microorganisms (GCM) 10K type strain sequencing project: providing services to taxonomists for standard genome sequencing and annotation.</title>
        <authorList>
            <consortium name="The Broad Institute Genomics Platform"/>
            <consortium name="The Broad Institute Genome Sequencing Center for Infectious Disease"/>
            <person name="Wu L."/>
            <person name="Ma J."/>
        </authorList>
    </citation>
    <scope>NUCLEOTIDE SEQUENCE [LARGE SCALE GENOMIC DNA]</scope>
    <source>
        <strain evidence="5">JCM 18123</strain>
    </source>
</reference>
<feature type="region of interest" description="Disordered" evidence="1">
    <location>
        <begin position="320"/>
        <end position="394"/>
    </location>
</feature>
<keyword evidence="2" id="KW-0812">Transmembrane</keyword>
<organism evidence="4 5">
    <name type="scientific">Streptomonospora halophila</name>
    <dbReference type="NCBI Taxonomy" id="427369"/>
    <lineage>
        <taxon>Bacteria</taxon>
        <taxon>Bacillati</taxon>
        <taxon>Actinomycetota</taxon>
        <taxon>Actinomycetes</taxon>
        <taxon>Streptosporangiales</taxon>
        <taxon>Nocardiopsidaceae</taxon>
        <taxon>Streptomonospora</taxon>
    </lineage>
</organism>
<keyword evidence="2" id="KW-1133">Transmembrane helix</keyword>
<evidence type="ECO:0000256" key="2">
    <source>
        <dbReference type="SAM" id="Phobius"/>
    </source>
</evidence>
<keyword evidence="2" id="KW-0472">Membrane</keyword>
<name>A0ABP9GKU6_9ACTN</name>
<dbReference type="InterPro" id="IPR023849">
    <property type="entry name" value="TQXA_dom"/>
</dbReference>
<comment type="caution">
    <text evidence="4">The sequence shown here is derived from an EMBL/GenBank/DDBJ whole genome shotgun (WGS) entry which is preliminary data.</text>
</comment>
<dbReference type="InterPro" id="IPR013552">
    <property type="entry name" value="Thioester_dom"/>
</dbReference>
<accession>A0ABP9GKU6</accession>